<dbReference type="EMBL" id="JBHLVO010000025">
    <property type="protein sequence ID" value="MFC0273854.1"/>
    <property type="molecule type" value="Genomic_DNA"/>
</dbReference>
<proteinExistence type="predicted"/>
<keyword evidence="2" id="KW-1185">Reference proteome</keyword>
<organism evidence="1 2">
    <name type="scientific">Metabacillus herbersteinensis</name>
    <dbReference type="NCBI Taxonomy" id="283816"/>
    <lineage>
        <taxon>Bacteria</taxon>
        <taxon>Bacillati</taxon>
        <taxon>Bacillota</taxon>
        <taxon>Bacilli</taxon>
        <taxon>Bacillales</taxon>
        <taxon>Bacillaceae</taxon>
        <taxon>Metabacillus</taxon>
    </lineage>
</organism>
<gene>
    <name evidence="1" type="ORF">ACFFIX_20930</name>
</gene>
<sequence>MRKLNYVIAILKNWESELLLTAQEIDYFLENQKPLQKHRPLTESITVGRAIPSGFQLNLTAGEEV</sequence>
<dbReference type="Proteomes" id="UP001589854">
    <property type="component" value="Unassembled WGS sequence"/>
</dbReference>
<accession>A0ABV6GJV2</accession>
<comment type="caution">
    <text evidence="1">The sequence shown here is derived from an EMBL/GenBank/DDBJ whole genome shotgun (WGS) entry which is preliminary data.</text>
</comment>
<name>A0ABV6GJV2_9BACI</name>
<evidence type="ECO:0000313" key="2">
    <source>
        <dbReference type="Proteomes" id="UP001589854"/>
    </source>
</evidence>
<evidence type="ECO:0000313" key="1">
    <source>
        <dbReference type="EMBL" id="MFC0273854.1"/>
    </source>
</evidence>
<protein>
    <submittedName>
        <fullName evidence="1">Uncharacterized protein</fullName>
    </submittedName>
</protein>
<reference evidence="1 2" key="1">
    <citation type="submission" date="2024-09" db="EMBL/GenBank/DDBJ databases">
        <authorList>
            <person name="Sun Q."/>
            <person name="Mori K."/>
        </authorList>
    </citation>
    <scope>NUCLEOTIDE SEQUENCE [LARGE SCALE GENOMIC DNA]</scope>
    <source>
        <strain evidence="1 2">CCM 7228</strain>
    </source>
</reference>
<dbReference type="RefSeq" id="WP_378937564.1">
    <property type="nucleotide sequence ID" value="NZ_JBHLVO010000025.1"/>
</dbReference>